<protein>
    <recommendedName>
        <fullName evidence="7">Protein MgtC</fullName>
    </recommendedName>
</protein>
<keyword evidence="4 7" id="KW-0812">Transmembrane</keyword>
<reference evidence="9 10" key="1">
    <citation type="submission" date="2019-01" db="EMBL/GenBank/DDBJ databases">
        <title>Pseudolysobacter antarctica gen. nov., sp. nov., isolated from Fildes Peninsula, Antarctica.</title>
        <authorList>
            <person name="Wei Z."/>
            <person name="Peng F."/>
        </authorList>
    </citation>
    <scope>NUCLEOTIDE SEQUENCE [LARGE SCALE GENOMIC DNA]</scope>
    <source>
        <strain evidence="9 10">AQ6-296</strain>
    </source>
</reference>
<feature type="transmembrane region" description="Helical" evidence="7">
    <location>
        <begin position="6"/>
        <end position="26"/>
    </location>
</feature>
<dbReference type="PANTHER" id="PTHR33778:SF1">
    <property type="entry name" value="MAGNESIUM TRANSPORTER YHID-RELATED"/>
    <property type="match status" value="1"/>
</dbReference>
<dbReference type="Pfam" id="PF02308">
    <property type="entry name" value="MgtC"/>
    <property type="match status" value="1"/>
</dbReference>
<proteinExistence type="inferred from homology"/>
<dbReference type="EMBL" id="CP035704">
    <property type="protein sequence ID" value="QBB70377.1"/>
    <property type="molecule type" value="Genomic_DNA"/>
</dbReference>
<evidence type="ECO:0000256" key="2">
    <source>
        <dbReference type="ARBA" id="ARBA00009298"/>
    </source>
</evidence>
<evidence type="ECO:0000256" key="3">
    <source>
        <dbReference type="ARBA" id="ARBA00022475"/>
    </source>
</evidence>
<gene>
    <name evidence="9" type="ORF">ELE36_08350</name>
</gene>
<dbReference type="PRINTS" id="PR01837">
    <property type="entry name" value="MGTCSAPBPROT"/>
</dbReference>
<dbReference type="AlphaFoldDB" id="A0A411HJ05"/>
<evidence type="ECO:0000256" key="5">
    <source>
        <dbReference type="ARBA" id="ARBA00022989"/>
    </source>
</evidence>
<evidence type="ECO:0000259" key="8">
    <source>
        <dbReference type="Pfam" id="PF02308"/>
    </source>
</evidence>
<dbReference type="InterPro" id="IPR049177">
    <property type="entry name" value="MgtC_SapB_SrpB_YhiD_N"/>
</dbReference>
<evidence type="ECO:0000256" key="7">
    <source>
        <dbReference type="RuleBase" id="RU365041"/>
    </source>
</evidence>
<keyword evidence="6 7" id="KW-0472">Membrane</keyword>
<comment type="subcellular location">
    <subcellularLocation>
        <location evidence="7">Cell inner membrane</location>
        <topology evidence="7">Multi-pass membrane protein</topology>
    </subcellularLocation>
    <subcellularLocation>
        <location evidence="1">Cell membrane</location>
        <topology evidence="1">Multi-pass membrane protein</topology>
    </subcellularLocation>
</comment>
<name>A0A411HJ05_9GAMM</name>
<sequence length="162" mass="16963">MPEQEWLEIAARLGLAIVIGAVIGINRDLHDKPAGLRTHALVALGAAMLVMLFGRMIAGVDTDIAATSRVAQGIITGVGFLGAGVILHGARAHRVHGLTTAAAIWTTAVFGMVCGSGRFALALIAFALVLLILVLGGPLERLIHRRLRAPKPEPAPMSLDED</sequence>
<comment type="similarity">
    <text evidence="2 7">Belongs to the MgtC/SapB family.</text>
</comment>
<dbReference type="PANTHER" id="PTHR33778">
    <property type="entry name" value="PROTEIN MGTC"/>
    <property type="match status" value="1"/>
</dbReference>
<feature type="transmembrane region" description="Helical" evidence="7">
    <location>
        <begin position="119"/>
        <end position="139"/>
    </location>
</feature>
<dbReference type="InterPro" id="IPR003416">
    <property type="entry name" value="MgtC/SapB/SrpB/YhiD_fam"/>
</dbReference>
<dbReference type="Proteomes" id="UP000291562">
    <property type="component" value="Chromosome"/>
</dbReference>
<evidence type="ECO:0000256" key="4">
    <source>
        <dbReference type="ARBA" id="ARBA00022692"/>
    </source>
</evidence>
<dbReference type="OrthoDB" id="9811198at2"/>
<feature type="domain" description="MgtC/SapB/SrpB/YhiD N-terminal" evidence="8">
    <location>
        <begin position="13"/>
        <end position="141"/>
    </location>
</feature>
<feature type="transmembrane region" description="Helical" evidence="7">
    <location>
        <begin position="95"/>
        <end position="113"/>
    </location>
</feature>
<dbReference type="RefSeq" id="WP_129832636.1">
    <property type="nucleotide sequence ID" value="NZ_CP035704.1"/>
</dbReference>
<evidence type="ECO:0000313" key="10">
    <source>
        <dbReference type="Proteomes" id="UP000291562"/>
    </source>
</evidence>
<accession>A0A411HJ05</accession>
<dbReference type="GO" id="GO:0005886">
    <property type="term" value="C:plasma membrane"/>
    <property type="evidence" value="ECO:0007669"/>
    <property type="project" value="UniProtKB-SubCell"/>
</dbReference>
<evidence type="ECO:0000256" key="6">
    <source>
        <dbReference type="ARBA" id="ARBA00023136"/>
    </source>
</evidence>
<keyword evidence="5 7" id="KW-1133">Transmembrane helix</keyword>
<organism evidence="9 10">
    <name type="scientific">Pseudolysobacter antarcticus</name>
    <dbReference type="NCBI Taxonomy" id="2511995"/>
    <lineage>
        <taxon>Bacteria</taxon>
        <taxon>Pseudomonadati</taxon>
        <taxon>Pseudomonadota</taxon>
        <taxon>Gammaproteobacteria</taxon>
        <taxon>Lysobacterales</taxon>
        <taxon>Rhodanobacteraceae</taxon>
        <taxon>Pseudolysobacter</taxon>
    </lineage>
</organism>
<dbReference type="KEGG" id="xbc:ELE36_08350"/>
<feature type="transmembrane region" description="Helical" evidence="7">
    <location>
        <begin position="70"/>
        <end position="88"/>
    </location>
</feature>
<feature type="transmembrane region" description="Helical" evidence="7">
    <location>
        <begin position="38"/>
        <end position="58"/>
    </location>
</feature>
<keyword evidence="10" id="KW-1185">Reference proteome</keyword>
<keyword evidence="7" id="KW-0997">Cell inner membrane</keyword>
<evidence type="ECO:0000313" key="9">
    <source>
        <dbReference type="EMBL" id="QBB70377.1"/>
    </source>
</evidence>
<evidence type="ECO:0000256" key="1">
    <source>
        <dbReference type="ARBA" id="ARBA00004651"/>
    </source>
</evidence>
<keyword evidence="3" id="KW-1003">Cell membrane</keyword>